<feature type="domain" description="Complex 1 LYR protein" evidence="2">
    <location>
        <begin position="1"/>
        <end position="49"/>
    </location>
</feature>
<proteinExistence type="predicted"/>
<evidence type="ECO:0000313" key="5">
    <source>
        <dbReference type="Proteomes" id="UP000322899"/>
    </source>
</evidence>
<gene>
    <name evidence="4" type="ORF">FNF27_00587</name>
    <name evidence="3" type="ORF">FNF29_00108</name>
</gene>
<accession>A0A5A8CWJ2</accession>
<dbReference type="EMBL" id="VLTO01000002">
    <property type="protein sequence ID" value="KAA0178039.1"/>
    <property type="molecule type" value="Genomic_DNA"/>
</dbReference>
<dbReference type="AlphaFoldDB" id="A0A5A8CWJ2"/>
<dbReference type="CDD" id="cd20251">
    <property type="entry name" value="Complex1_LYR_SF"/>
    <property type="match status" value="1"/>
</dbReference>
<reference evidence="5 6" key="1">
    <citation type="submission" date="2019-07" db="EMBL/GenBank/DDBJ databases">
        <title>Genomes of Cafeteria roenbergensis.</title>
        <authorList>
            <person name="Fischer M.G."/>
            <person name="Hackl T."/>
            <person name="Roman M."/>
        </authorList>
    </citation>
    <scope>NUCLEOTIDE SEQUENCE [LARGE SCALE GENOMIC DNA]</scope>
    <source>
        <strain evidence="3 6">BVI</strain>
        <strain evidence="4 5">E4-10P</strain>
    </source>
</reference>
<dbReference type="OrthoDB" id="275715at2759"/>
<evidence type="ECO:0000256" key="1">
    <source>
        <dbReference type="SAM" id="MobiDB-lite"/>
    </source>
</evidence>
<protein>
    <recommendedName>
        <fullName evidence="2">Complex 1 LYR protein domain-containing protein</fullName>
    </recommendedName>
</protein>
<dbReference type="Pfam" id="PF05347">
    <property type="entry name" value="Complex1_LYR"/>
    <property type="match status" value="1"/>
</dbReference>
<feature type="region of interest" description="Disordered" evidence="1">
    <location>
        <begin position="83"/>
        <end position="108"/>
    </location>
</feature>
<evidence type="ECO:0000313" key="4">
    <source>
        <dbReference type="EMBL" id="KAA0178039.1"/>
    </source>
</evidence>
<name>A0A5A8CWJ2_CAFRO</name>
<dbReference type="Proteomes" id="UP000323011">
    <property type="component" value="Unassembled WGS sequence"/>
</dbReference>
<dbReference type="EMBL" id="VLTN01000001">
    <property type="protein sequence ID" value="KAA0157532.1"/>
    <property type="molecule type" value="Genomic_DNA"/>
</dbReference>
<evidence type="ECO:0000259" key="2">
    <source>
        <dbReference type="Pfam" id="PF05347"/>
    </source>
</evidence>
<organism evidence="3 6">
    <name type="scientific">Cafeteria roenbergensis</name>
    <name type="common">Marine flagellate</name>
    <dbReference type="NCBI Taxonomy" id="33653"/>
    <lineage>
        <taxon>Eukaryota</taxon>
        <taxon>Sar</taxon>
        <taxon>Stramenopiles</taxon>
        <taxon>Bigyra</taxon>
        <taxon>Opalozoa</taxon>
        <taxon>Bicosoecida</taxon>
        <taxon>Cafeteriaceae</taxon>
        <taxon>Cafeteria</taxon>
    </lineage>
</organism>
<dbReference type="Proteomes" id="UP000322899">
    <property type="component" value="Unassembled WGS sequence"/>
</dbReference>
<dbReference type="InterPro" id="IPR008011">
    <property type="entry name" value="Complex1_LYR_dom"/>
</dbReference>
<comment type="caution">
    <text evidence="3">The sequence shown here is derived from an EMBL/GenBank/DDBJ whole genome shotgun (WGS) entry which is preliminary data.</text>
</comment>
<sequence length="140" mass="16113">MYKECLTLVRSFPSIKREELFQDIRTEFREKASLDDPEKIAHAVEVAMRGIATMRKYTGVESKGARWTLDLEQDPLGQAFHEQRRAEEEEARQRAQADGKADGEPKERLSLQELQRRADALAAREDALREAEGDVLRVTR</sequence>
<evidence type="ECO:0000313" key="3">
    <source>
        <dbReference type="EMBL" id="KAA0157532.1"/>
    </source>
</evidence>
<keyword evidence="6" id="KW-1185">Reference proteome</keyword>
<evidence type="ECO:0000313" key="6">
    <source>
        <dbReference type="Proteomes" id="UP000323011"/>
    </source>
</evidence>